<organism evidence="2 3">
    <name type="scientific">Halogranum salarium B-1</name>
    <dbReference type="NCBI Taxonomy" id="1210908"/>
    <lineage>
        <taxon>Archaea</taxon>
        <taxon>Methanobacteriati</taxon>
        <taxon>Methanobacteriota</taxon>
        <taxon>Stenosarchaea group</taxon>
        <taxon>Halobacteria</taxon>
        <taxon>Halobacteriales</taxon>
        <taxon>Haloferacaceae</taxon>
    </lineage>
</organism>
<comment type="caution">
    <text evidence="2">The sequence shown here is derived from an EMBL/GenBank/DDBJ whole genome shotgun (WGS) entry which is preliminary data.</text>
</comment>
<dbReference type="Proteomes" id="UP000007813">
    <property type="component" value="Unassembled WGS sequence"/>
</dbReference>
<dbReference type="AlphaFoldDB" id="J3JDQ1"/>
<accession>J3JDQ1</accession>
<protein>
    <submittedName>
        <fullName evidence="2">Uncharacterized protein</fullName>
    </submittedName>
</protein>
<evidence type="ECO:0000256" key="1">
    <source>
        <dbReference type="SAM" id="MobiDB-lite"/>
    </source>
</evidence>
<evidence type="ECO:0000313" key="2">
    <source>
        <dbReference type="EMBL" id="EJN57684.1"/>
    </source>
</evidence>
<reference evidence="2 3" key="1">
    <citation type="journal article" date="2012" name="J. Bacteriol.">
        <title>Draft Genome Sequence of the Extremely Halophilic Archaeon Halogranum salarium B-1T.</title>
        <authorList>
            <person name="Kim K.K."/>
            <person name="Lee K.C."/>
            <person name="Lee J.S."/>
        </authorList>
    </citation>
    <scope>NUCLEOTIDE SEQUENCE [LARGE SCALE GENOMIC DNA]</scope>
    <source>
        <strain evidence="2 3">B-1</strain>
    </source>
</reference>
<proteinExistence type="predicted"/>
<sequence>MSDGTVVETTQSQNPAVRRWFDSPAGRATESKKASVHTTKLWSCEERSLRLFPSAIDESDLRIQMDIRERIRARTGTRSGCRKVLAVEPSLLERVQFPQELHVR</sequence>
<evidence type="ECO:0000313" key="3">
    <source>
        <dbReference type="Proteomes" id="UP000007813"/>
    </source>
</evidence>
<dbReference type="EMBL" id="ALJD01000012">
    <property type="protein sequence ID" value="EJN57684.1"/>
    <property type="molecule type" value="Genomic_DNA"/>
</dbReference>
<feature type="region of interest" description="Disordered" evidence="1">
    <location>
        <begin position="1"/>
        <end position="33"/>
    </location>
</feature>
<name>J3JDQ1_9EURY</name>
<gene>
    <name evidence="2" type="ORF">HSB1_40450</name>
</gene>